<dbReference type="VEuPathDB" id="FungiDB:RhiirFUN_023431"/>
<evidence type="ECO:0000313" key="1">
    <source>
        <dbReference type="EMBL" id="PKK64184.1"/>
    </source>
</evidence>
<sequence length="158" mass="19133">MRSQIDESFQLLLQKCGGYFENFGCYFGVQNELLFESIIKYCKNIKTLDLDWKNNIECSSIVLQNLGKILPFKLEYLDLCLHIKMSDFEIMKKKRVKYLATRNSENYEELVLYKDEVEEFKLYDIKVQSYESSTEWYIKYNCLYIYHSERKFTNETYL</sequence>
<gene>
    <name evidence="1" type="ORF">RhiirC2_787868</name>
</gene>
<evidence type="ECO:0000313" key="2">
    <source>
        <dbReference type="Proteomes" id="UP000233469"/>
    </source>
</evidence>
<comment type="caution">
    <text evidence="1">The sequence shown here is derived from an EMBL/GenBank/DDBJ whole genome shotgun (WGS) entry which is preliminary data.</text>
</comment>
<accession>A0A2N1MRC0</accession>
<dbReference type="AlphaFoldDB" id="A0A2N1MRC0"/>
<dbReference type="VEuPathDB" id="FungiDB:RhiirA1_454356"/>
<dbReference type="Proteomes" id="UP000233469">
    <property type="component" value="Unassembled WGS sequence"/>
</dbReference>
<dbReference type="EMBL" id="LLXL01001494">
    <property type="protein sequence ID" value="PKK64184.1"/>
    <property type="molecule type" value="Genomic_DNA"/>
</dbReference>
<protein>
    <submittedName>
        <fullName evidence="1">Uncharacterized protein</fullName>
    </submittedName>
</protein>
<organism evidence="1 2">
    <name type="scientific">Rhizophagus irregularis</name>
    <dbReference type="NCBI Taxonomy" id="588596"/>
    <lineage>
        <taxon>Eukaryota</taxon>
        <taxon>Fungi</taxon>
        <taxon>Fungi incertae sedis</taxon>
        <taxon>Mucoromycota</taxon>
        <taxon>Glomeromycotina</taxon>
        <taxon>Glomeromycetes</taxon>
        <taxon>Glomerales</taxon>
        <taxon>Glomeraceae</taxon>
        <taxon>Rhizophagus</taxon>
    </lineage>
</organism>
<reference evidence="1 2" key="2">
    <citation type="submission" date="2017-10" db="EMBL/GenBank/DDBJ databases">
        <title>Extensive intraspecific genome diversity in a model arbuscular mycorrhizal fungus.</title>
        <authorList>
            <person name="Chen E.C.H."/>
            <person name="Morin E."/>
            <person name="Baudet D."/>
            <person name="Noel J."/>
            <person name="Ndikumana S."/>
            <person name="Charron P."/>
            <person name="St-Onge C."/>
            <person name="Giorgi J."/>
            <person name="Grigoriev I.V."/>
            <person name="Roux C."/>
            <person name="Martin F.M."/>
            <person name="Corradi N."/>
        </authorList>
    </citation>
    <scope>NUCLEOTIDE SEQUENCE [LARGE SCALE GENOMIC DNA]</scope>
    <source>
        <strain evidence="1 2">C2</strain>
    </source>
</reference>
<name>A0A2N1MRC0_9GLOM</name>
<proteinExistence type="predicted"/>
<reference evidence="1 2" key="1">
    <citation type="submission" date="2016-04" db="EMBL/GenBank/DDBJ databases">
        <title>Genome analyses suggest a sexual origin of heterokaryosis in a supposedly ancient asexual fungus.</title>
        <authorList>
            <person name="Ropars J."/>
            <person name="Sedzielewska K."/>
            <person name="Noel J."/>
            <person name="Charron P."/>
            <person name="Farinelli L."/>
            <person name="Marton T."/>
            <person name="Kruger M."/>
            <person name="Pelin A."/>
            <person name="Brachmann A."/>
            <person name="Corradi N."/>
        </authorList>
    </citation>
    <scope>NUCLEOTIDE SEQUENCE [LARGE SCALE GENOMIC DNA]</scope>
    <source>
        <strain evidence="1 2">C2</strain>
    </source>
</reference>